<keyword evidence="4" id="KW-0158">Chromosome</keyword>
<evidence type="ECO:0000313" key="8">
    <source>
        <dbReference type="EMBL" id="ODQ67830.1"/>
    </source>
</evidence>
<keyword evidence="6" id="KW-0137">Centromere</keyword>
<proteinExistence type="inferred from homology"/>
<dbReference type="InterPro" id="IPR018464">
    <property type="entry name" value="CENP-O"/>
</dbReference>
<dbReference type="Proteomes" id="UP000095009">
    <property type="component" value="Unassembled WGS sequence"/>
</dbReference>
<dbReference type="PANTHER" id="PTHR14582:SF1">
    <property type="entry name" value="CENTROMERE PROTEIN O"/>
    <property type="match status" value="1"/>
</dbReference>
<accession>A0A1E3PR75</accession>
<evidence type="ECO:0000256" key="4">
    <source>
        <dbReference type="ARBA" id="ARBA00022454"/>
    </source>
</evidence>
<gene>
    <name evidence="8" type="ORF">NADFUDRAFT_48495</name>
</gene>
<evidence type="ECO:0000313" key="9">
    <source>
        <dbReference type="Proteomes" id="UP000095009"/>
    </source>
</evidence>
<organism evidence="8 9">
    <name type="scientific">Nadsonia fulvescens var. elongata DSM 6958</name>
    <dbReference type="NCBI Taxonomy" id="857566"/>
    <lineage>
        <taxon>Eukaryota</taxon>
        <taxon>Fungi</taxon>
        <taxon>Dikarya</taxon>
        <taxon>Ascomycota</taxon>
        <taxon>Saccharomycotina</taxon>
        <taxon>Dipodascomycetes</taxon>
        <taxon>Dipodascales</taxon>
        <taxon>Dipodascales incertae sedis</taxon>
        <taxon>Nadsonia</taxon>
    </lineage>
</organism>
<keyword evidence="5" id="KW-0539">Nucleus</keyword>
<dbReference type="OrthoDB" id="10050372at2759"/>
<feature type="region of interest" description="Disordered" evidence="7">
    <location>
        <begin position="318"/>
        <end position="343"/>
    </location>
</feature>
<evidence type="ECO:0000256" key="5">
    <source>
        <dbReference type="ARBA" id="ARBA00023242"/>
    </source>
</evidence>
<comment type="similarity">
    <text evidence="3">Belongs to the CENP-O/MCM21 family.</text>
</comment>
<evidence type="ECO:0000256" key="7">
    <source>
        <dbReference type="SAM" id="MobiDB-lite"/>
    </source>
</evidence>
<dbReference type="Pfam" id="PF09496">
    <property type="entry name" value="CENP-O"/>
    <property type="match status" value="1"/>
</dbReference>
<name>A0A1E3PR75_9ASCO</name>
<evidence type="ECO:0000256" key="2">
    <source>
        <dbReference type="ARBA" id="ARBA00004584"/>
    </source>
</evidence>
<dbReference type="AlphaFoldDB" id="A0A1E3PR75"/>
<dbReference type="GO" id="GO:0031511">
    <property type="term" value="C:Mis6-Sim4 complex"/>
    <property type="evidence" value="ECO:0007669"/>
    <property type="project" value="TreeGrafter"/>
</dbReference>
<dbReference type="STRING" id="857566.A0A1E3PR75"/>
<protein>
    <submittedName>
        <fullName evidence="8">Uncharacterized protein</fullName>
    </submittedName>
</protein>
<reference evidence="8 9" key="1">
    <citation type="journal article" date="2016" name="Proc. Natl. Acad. Sci. U.S.A.">
        <title>Comparative genomics of biotechnologically important yeasts.</title>
        <authorList>
            <person name="Riley R."/>
            <person name="Haridas S."/>
            <person name="Wolfe K.H."/>
            <person name="Lopes M.R."/>
            <person name="Hittinger C.T."/>
            <person name="Goeker M."/>
            <person name="Salamov A.A."/>
            <person name="Wisecaver J.H."/>
            <person name="Long T.M."/>
            <person name="Calvey C.H."/>
            <person name="Aerts A.L."/>
            <person name="Barry K.W."/>
            <person name="Choi C."/>
            <person name="Clum A."/>
            <person name="Coughlan A.Y."/>
            <person name="Deshpande S."/>
            <person name="Douglass A.P."/>
            <person name="Hanson S.J."/>
            <person name="Klenk H.-P."/>
            <person name="LaButti K.M."/>
            <person name="Lapidus A."/>
            <person name="Lindquist E.A."/>
            <person name="Lipzen A.M."/>
            <person name="Meier-Kolthoff J.P."/>
            <person name="Ohm R.A."/>
            <person name="Otillar R.P."/>
            <person name="Pangilinan J.L."/>
            <person name="Peng Y."/>
            <person name="Rokas A."/>
            <person name="Rosa C.A."/>
            <person name="Scheuner C."/>
            <person name="Sibirny A.A."/>
            <person name="Slot J.C."/>
            <person name="Stielow J.B."/>
            <person name="Sun H."/>
            <person name="Kurtzman C.P."/>
            <person name="Blackwell M."/>
            <person name="Grigoriev I.V."/>
            <person name="Jeffries T.W."/>
        </authorList>
    </citation>
    <scope>NUCLEOTIDE SEQUENCE [LARGE SCALE GENOMIC DNA]</scope>
    <source>
        <strain evidence="8 9">DSM 6958</strain>
    </source>
</reference>
<evidence type="ECO:0000256" key="3">
    <source>
        <dbReference type="ARBA" id="ARBA00007321"/>
    </source>
</evidence>
<dbReference type="GO" id="GO:0005634">
    <property type="term" value="C:nucleus"/>
    <property type="evidence" value="ECO:0007669"/>
    <property type="project" value="UniProtKB-SubCell"/>
</dbReference>
<dbReference type="CDD" id="cd23830">
    <property type="entry name" value="DRWD-N_Mcm21"/>
    <property type="match status" value="1"/>
</dbReference>
<sequence>MTVTEEDENAIKKELAHLEHQYAALRDEFVALNSIQSIQEPLKSKSNDTGLSLNDLETILSRKMFNRGIELRRIQVESLHRFTGVTAFLINDPDPADQFHTGSQKLLGIRIESMINGRFIAPHYIILKKRFIQQLNKGSSSSAKKFVQKGWILYRHTIPLFIDTIGLFATFCPSNNNSQGLKLFVKHVRKGLVYLSFRASVFTSLPDHLSKLVKAIESDEAYMSISLLLGNKKLIHLKCSTDIVITVTWSDNSGKNYEVALTRWLLGDIKGIWIRLTQCLSEWTGSDFEDFKAYSAVPFKKLTENHIGVGGLDNNDVLDEEGNLHDDDGDENDYDENVNESES</sequence>
<evidence type="ECO:0000256" key="1">
    <source>
        <dbReference type="ARBA" id="ARBA00004123"/>
    </source>
</evidence>
<evidence type="ECO:0000256" key="6">
    <source>
        <dbReference type="ARBA" id="ARBA00023328"/>
    </source>
</evidence>
<keyword evidence="9" id="KW-1185">Reference proteome</keyword>
<dbReference type="EMBL" id="KV454406">
    <property type="protein sequence ID" value="ODQ67830.1"/>
    <property type="molecule type" value="Genomic_DNA"/>
</dbReference>
<dbReference type="CDD" id="cd23834">
    <property type="entry name" value="DRWD-C_Mcm21"/>
    <property type="match status" value="1"/>
</dbReference>
<comment type="subcellular location">
    <subcellularLocation>
        <location evidence="2">Chromosome</location>
        <location evidence="2">Centromere</location>
    </subcellularLocation>
    <subcellularLocation>
        <location evidence="1">Nucleus</location>
    </subcellularLocation>
</comment>
<dbReference type="PANTHER" id="PTHR14582">
    <property type="entry name" value="INNER KINETOCHORE SUBUNIT MAL2"/>
    <property type="match status" value="1"/>
</dbReference>